<proteinExistence type="predicted"/>
<dbReference type="HOGENOM" id="CLU_3365782_0_0_6"/>
<protein>
    <submittedName>
        <fullName evidence="1">Uncharacterized protein</fullName>
    </submittedName>
</protein>
<dbReference type="AlphaFoldDB" id="E4PS91"/>
<accession>E4PS91</accession>
<geneLocation type="plasmid" evidence="1 2">
    <name>pHP-187</name>
</geneLocation>
<organism evidence="1 2">
    <name type="scientific">Marinobacter adhaerens (strain DSM 23420 / HP15)</name>
    <dbReference type="NCBI Taxonomy" id="225937"/>
    <lineage>
        <taxon>Bacteria</taxon>
        <taxon>Pseudomonadati</taxon>
        <taxon>Pseudomonadota</taxon>
        <taxon>Gammaproteobacteria</taxon>
        <taxon>Pseudomonadales</taxon>
        <taxon>Marinobacteraceae</taxon>
        <taxon>Marinobacter</taxon>
    </lineage>
</organism>
<evidence type="ECO:0000313" key="2">
    <source>
        <dbReference type="Proteomes" id="UP000007077"/>
    </source>
</evidence>
<keyword evidence="1" id="KW-0614">Plasmid</keyword>
<gene>
    <name evidence="1" type="ordered locus">HP15_p187g129</name>
</gene>
<reference evidence="2" key="2">
    <citation type="submission" date="2010-02" db="EMBL/GenBank/DDBJ databases">
        <title>Complete genome sequence of Marinobacter adhaerens type strain (HP15).</title>
        <authorList>
            <person name="Gaerdes A.A.M."/>
            <person name="Kaeppel E."/>
            <person name="Shezad A."/>
            <person name="Seebah S."/>
            <person name="Teeling H."/>
            <person name="Yarza P."/>
            <person name="Gloeckner F.O."/>
            <person name="Ullrich M.S."/>
        </authorList>
    </citation>
    <scope>NUCLEOTIDE SEQUENCE [LARGE SCALE GENOMIC DNA]</scope>
    <source>
        <strain evidence="2">DSM 23420 / HP15</strain>
        <plasmid evidence="2">Plasmid pHP-187</plasmid>
    </source>
</reference>
<dbReference type="EMBL" id="CP001980">
    <property type="protein sequence ID" value="ADQ00126.1"/>
    <property type="molecule type" value="Genomic_DNA"/>
</dbReference>
<name>E4PS91_MARAH</name>
<dbReference type="KEGG" id="mad:HP15_p187g129"/>
<evidence type="ECO:0000313" key="1">
    <source>
        <dbReference type="EMBL" id="ADQ00126.1"/>
    </source>
</evidence>
<sequence>MNGILSDAAFINKARRIIWAGCPALSLQTEKEMSL</sequence>
<dbReference type="Proteomes" id="UP000007077">
    <property type="component" value="Plasmid pHP-187"/>
</dbReference>
<reference evidence="1 2" key="1">
    <citation type="journal article" date="2010" name="Stand. Genomic Sci.">
        <title>Complete genome sequence of Marinobacter adhaerens type strain (HP15), a diatom-interacting marine microorganism.</title>
        <authorList>
            <person name="Gardes A."/>
            <person name="Kaeppel E."/>
            <person name="Shehzad A."/>
            <person name="Seebah S."/>
            <person name="Teeling H."/>
            <person name="Yarza P."/>
            <person name="Glockner F.O."/>
            <person name="Grossart H.P."/>
            <person name="Ullrich M.S."/>
        </authorList>
    </citation>
    <scope>NUCLEOTIDE SEQUENCE [LARGE SCALE GENOMIC DNA]</scope>
    <source>
        <strain evidence="2">DSM 23420 / HP15</strain>
        <plasmid evidence="2">Plasmid pHP-187</plasmid>
    </source>
</reference>